<dbReference type="EMBL" id="MU005765">
    <property type="protein sequence ID" value="KAF2713304.1"/>
    <property type="molecule type" value="Genomic_DNA"/>
</dbReference>
<dbReference type="Proteomes" id="UP000799428">
    <property type="component" value="Unassembled WGS sequence"/>
</dbReference>
<keyword evidence="2" id="KW-1185">Reference proteome</keyword>
<reference evidence="1" key="1">
    <citation type="journal article" date="2020" name="Stud. Mycol.">
        <title>101 Dothideomycetes genomes: a test case for predicting lifestyles and emergence of pathogens.</title>
        <authorList>
            <person name="Haridas S."/>
            <person name="Albert R."/>
            <person name="Binder M."/>
            <person name="Bloem J."/>
            <person name="Labutti K."/>
            <person name="Salamov A."/>
            <person name="Andreopoulos B."/>
            <person name="Baker S."/>
            <person name="Barry K."/>
            <person name="Bills G."/>
            <person name="Bluhm B."/>
            <person name="Cannon C."/>
            <person name="Castanera R."/>
            <person name="Culley D."/>
            <person name="Daum C."/>
            <person name="Ezra D."/>
            <person name="Gonzalez J."/>
            <person name="Henrissat B."/>
            <person name="Kuo A."/>
            <person name="Liang C."/>
            <person name="Lipzen A."/>
            <person name="Lutzoni F."/>
            <person name="Magnuson J."/>
            <person name="Mondo S."/>
            <person name="Nolan M."/>
            <person name="Ohm R."/>
            <person name="Pangilinan J."/>
            <person name="Park H.-J."/>
            <person name="Ramirez L."/>
            <person name="Alfaro M."/>
            <person name="Sun H."/>
            <person name="Tritt A."/>
            <person name="Yoshinaga Y."/>
            <person name="Zwiers L.-H."/>
            <person name="Turgeon B."/>
            <person name="Goodwin S."/>
            <person name="Spatafora J."/>
            <person name="Crous P."/>
            <person name="Grigoriev I."/>
        </authorList>
    </citation>
    <scope>NUCLEOTIDE SEQUENCE</scope>
    <source>
        <strain evidence="1">CBS 279.74</strain>
    </source>
</reference>
<gene>
    <name evidence="1" type="ORF">K504DRAFT_461854</name>
</gene>
<name>A0A6G1KKE2_9PLEO</name>
<organism evidence="1 2">
    <name type="scientific">Pleomassaria siparia CBS 279.74</name>
    <dbReference type="NCBI Taxonomy" id="1314801"/>
    <lineage>
        <taxon>Eukaryota</taxon>
        <taxon>Fungi</taxon>
        <taxon>Dikarya</taxon>
        <taxon>Ascomycota</taxon>
        <taxon>Pezizomycotina</taxon>
        <taxon>Dothideomycetes</taxon>
        <taxon>Pleosporomycetidae</taxon>
        <taxon>Pleosporales</taxon>
        <taxon>Pleomassariaceae</taxon>
        <taxon>Pleomassaria</taxon>
    </lineage>
</organism>
<evidence type="ECO:0000313" key="1">
    <source>
        <dbReference type="EMBL" id="KAF2713304.1"/>
    </source>
</evidence>
<sequence length="172" mass="18808">MYTVPRNIYLLVVVASSLRRFVPFLPFVARLSENLPSYARTHARTHAARPLACSPARLHVRAVKALRCTEPCHLRSAFSAPAKPPAPQLDPVFLLRFCKKSFDGGACSFESAASLILRLIACTPRHLTASDNLPIPLQRTSHAAPLIVSGYTHSLTHPHPPPALPLAAALRR</sequence>
<proteinExistence type="predicted"/>
<accession>A0A6G1KKE2</accession>
<dbReference type="AlphaFoldDB" id="A0A6G1KKE2"/>
<protein>
    <submittedName>
        <fullName evidence="1">Uncharacterized protein</fullName>
    </submittedName>
</protein>
<evidence type="ECO:0000313" key="2">
    <source>
        <dbReference type="Proteomes" id="UP000799428"/>
    </source>
</evidence>